<comment type="pathway">
    <text evidence="2 13">Glycolipid biosynthesis; lipid IV(A) biosynthesis; lipid IV(A) from (3R)-3-hydroxytetradecanoyl-[acyl-carrier-protein] and UDP-N-acetyl-alpha-D-glucosamine: step 6/6.</text>
</comment>
<dbReference type="PANTHER" id="PTHR42724">
    <property type="entry name" value="TETRAACYLDISACCHARIDE 4'-KINASE"/>
    <property type="match status" value="1"/>
</dbReference>
<evidence type="ECO:0000313" key="14">
    <source>
        <dbReference type="EMBL" id="NKF22473.1"/>
    </source>
</evidence>
<evidence type="ECO:0000256" key="3">
    <source>
        <dbReference type="ARBA" id="ARBA00012071"/>
    </source>
</evidence>
<keyword evidence="6 13" id="KW-0441">Lipid A biosynthesis</keyword>
<dbReference type="SUPFAM" id="SSF52540">
    <property type="entry name" value="P-loop containing nucleoside triphosphate hydrolases"/>
    <property type="match status" value="1"/>
</dbReference>
<feature type="binding site" evidence="13">
    <location>
        <begin position="55"/>
        <end position="62"/>
    </location>
    <ligand>
        <name>ATP</name>
        <dbReference type="ChEBI" id="CHEBI:30616"/>
    </ligand>
</feature>
<evidence type="ECO:0000256" key="5">
    <source>
        <dbReference type="ARBA" id="ARBA00022516"/>
    </source>
</evidence>
<dbReference type="RefSeq" id="WP_168147729.1">
    <property type="nucleotide sequence ID" value="NZ_JAAVXB010000004.1"/>
</dbReference>
<comment type="similarity">
    <text evidence="13">Belongs to the LpxK family.</text>
</comment>
<evidence type="ECO:0000256" key="7">
    <source>
        <dbReference type="ARBA" id="ARBA00022679"/>
    </source>
</evidence>
<dbReference type="NCBIfam" id="TIGR00682">
    <property type="entry name" value="lpxK"/>
    <property type="match status" value="1"/>
</dbReference>
<evidence type="ECO:0000256" key="10">
    <source>
        <dbReference type="ARBA" id="ARBA00022840"/>
    </source>
</evidence>
<comment type="catalytic activity">
    <reaction evidence="13">
        <text>a lipid A disaccharide + ATP = a lipid IVA + ADP + H(+)</text>
        <dbReference type="Rhea" id="RHEA:67840"/>
        <dbReference type="ChEBI" id="CHEBI:15378"/>
        <dbReference type="ChEBI" id="CHEBI:30616"/>
        <dbReference type="ChEBI" id="CHEBI:176343"/>
        <dbReference type="ChEBI" id="CHEBI:176425"/>
        <dbReference type="ChEBI" id="CHEBI:456216"/>
        <dbReference type="EC" id="2.7.1.130"/>
    </reaction>
</comment>
<keyword evidence="11 13" id="KW-0443">Lipid metabolism</keyword>
<dbReference type="GO" id="GO:0005524">
    <property type="term" value="F:ATP binding"/>
    <property type="evidence" value="ECO:0007669"/>
    <property type="project" value="UniProtKB-UniRule"/>
</dbReference>
<dbReference type="InterPro" id="IPR003758">
    <property type="entry name" value="LpxK"/>
</dbReference>
<keyword evidence="9 13" id="KW-0418">Kinase</keyword>
<gene>
    <name evidence="13" type="primary">lpxK</name>
    <name evidence="14" type="ORF">G7Y82_09085</name>
</gene>
<dbReference type="AlphaFoldDB" id="A0A969WAJ4"/>
<dbReference type="GO" id="GO:0005886">
    <property type="term" value="C:plasma membrane"/>
    <property type="evidence" value="ECO:0007669"/>
    <property type="project" value="TreeGrafter"/>
</dbReference>
<accession>A0A969WAJ4</accession>
<sequence>MKTALERRWYASSAPPALLQPLAALYGAISRARRRRLQDRAVQVPVPVVIVGNISVGGTGKTPFAIWLLERLCEWGWTPGVVSRGYGAQPPQRPYRVPTGGDPRLCGDEPLLIAQRSGCPVVIDADRVAAARYLLATHPAVDIILSDDGLQHYRLARNVEIALVDGRRGLGNGALLPAGPLREAPARLNEVDLVVINGGDWSRGGALHMCLQADDARHLLDGERRPLAAWRGQRVHAVAGIGDPTRFFATLRDAGLDVIEHPFADHHAYTAADLAFGDARPVLMTEKDAVKCTLFGDGRLWSLPVVAWLDERDAARVRQCMETARPV</sequence>
<keyword evidence="7 13" id="KW-0808">Transferase</keyword>
<reference evidence="14" key="1">
    <citation type="submission" date="2020-03" db="EMBL/GenBank/DDBJ databases">
        <title>Solimonas marina sp. nov., isolated from deep seawater of the Pacific Ocean.</title>
        <authorList>
            <person name="Liu X."/>
            <person name="Lai Q."/>
            <person name="Sun F."/>
            <person name="Gai Y."/>
            <person name="Li G."/>
            <person name="Shao Z."/>
        </authorList>
    </citation>
    <scope>NUCLEOTIDE SEQUENCE</scope>
    <source>
        <strain evidence="14">C16B3</strain>
    </source>
</reference>
<dbReference type="GO" id="GO:0009029">
    <property type="term" value="F:lipid-A 4'-kinase activity"/>
    <property type="evidence" value="ECO:0007669"/>
    <property type="project" value="UniProtKB-UniRule"/>
</dbReference>
<evidence type="ECO:0000256" key="13">
    <source>
        <dbReference type="HAMAP-Rule" id="MF_00409"/>
    </source>
</evidence>
<name>A0A969WAJ4_9GAMM</name>
<dbReference type="GO" id="GO:0009245">
    <property type="term" value="P:lipid A biosynthetic process"/>
    <property type="evidence" value="ECO:0007669"/>
    <property type="project" value="UniProtKB-UniRule"/>
</dbReference>
<dbReference type="EMBL" id="JAAVXB010000004">
    <property type="protein sequence ID" value="NKF22473.1"/>
    <property type="molecule type" value="Genomic_DNA"/>
</dbReference>
<dbReference type="EC" id="2.7.1.130" evidence="3 13"/>
<evidence type="ECO:0000313" key="15">
    <source>
        <dbReference type="Proteomes" id="UP000653472"/>
    </source>
</evidence>
<comment type="function">
    <text evidence="1 13">Transfers the gamma-phosphate of ATP to the 4'-position of a tetraacyldisaccharide 1-phosphate intermediate (termed DS-1-P) to form tetraacyldisaccharide 1,4'-bis-phosphate (lipid IVA).</text>
</comment>
<evidence type="ECO:0000256" key="6">
    <source>
        <dbReference type="ARBA" id="ARBA00022556"/>
    </source>
</evidence>
<dbReference type="HAMAP" id="MF_00409">
    <property type="entry name" value="LpxK"/>
    <property type="match status" value="1"/>
</dbReference>
<comment type="caution">
    <text evidence="14">The sequence shown here is derived from an EMBL/GenBank/DDBJ whole genome shotgun (WGS) entry which is preliminary data.</text>
</comment>
<keyword evidence="10 13" id="KW-0067">ATP-binding</keyword>
<dbReference type="PANTHER" id="PTHR42724:SF1">
    <property type="entry name" value="TETRAACYLDISACCHARIDE 4'-KINASE, MITOCHONDRIAL-RELATED"/>
    <property type="match status" value="1"/>
</dbReference>
<evidence type="ECO:0000256" key="8">
    <source>
        <dbReference type="ARBA" id="ARBA00022741"/>
    </source>
</evidence>
<evidence type="ECO:0000256" key="4">
    <source>
        <dbReference type="ARBA" id="ARBA00016436"/>
    </source>
</evidence>
<protein>
    <recommendedName>
        <fullName evidence="4 13">Tetraacyldisaccharide 4'-kinase</fullName>
        <ecNumber evidence="3 13">2.7.1.130</ecNumber>
    </recommendedName>
    <alternativeName>
        <fullName evidence="12 13">Lipid A 4'-kinase</fullName>
    </alternativeName>
</protein>
<evidence type="ECO:0000256" key="9">
    <source>
        <dbReference type="ARBA" id="ARBA00022777"/>
    </source>
</evidence>
<keyword evidence="5 13" id="KW-0444">Lipid biosynthesis</keyword>
<keyword evidence="8 13" id="KW-0547">Nucleotide-binding</keyword>
<evidence type="ECO:0000256" key="2">
    <source>
        <dbReference type="ARBA" id="ARBA00004870"/>
    </source>
</evidence>
<evidence type="ECO:0000256" key="11">
    <source>
        <dbReference type="ARBA" id="ARBA00023098"/>
    </source>
</evidence>
<keyword evidence="15" id="KW-1185">Reference proteome</keyword>
<dbReference type="Pfam" id="PF02606">
    <property type="entry name" value="LpxK"/>
    <property type="match status" value="1"/>
</dbReference>
<proteinExistence type="inferred from homology"/>
<evidence type="ECO:0000256" key="12">
    <source>
        <dbReference type="ARBA" id="ARBA00029757"/>
    </source>
</evidence>
<dbReference type="Proteomes" id="UP000653472">
    <property type="component" value="Unassembled WGS sequence"/>
</dbReference>
<dbReference type="GO" id="GO:0009244">
    <property type="term" value="P:lipopolysaccharide core region biosynthetic process"/>
    <property type="evidence" value="ECO:0007669"/>
    <property type="project" value="TreeGrafter"/>
</dbReference>
<dbReference type="InterPro" id="IPR027417">
    <property type="entry name" value="P-loop_NTPase"/>
</dbReference>
<evidence type="ECO:0000256" key="1">
    <source>
        <dbReference type="ARBA" id="ARBA00002274"/>
    </source>
</evidence>
<organism evidence="14 15">
    <name type="scientific">Solimonas marina</name>
    <dbReference type="NCBI Taxonomy" id="2714601"/>
    <lineage>
        <taxon>Bacteria</taxon>
        <taxon>Pseudomonadati</taxon>
        <taxon>Pseudomonadota</taxon>
        <taxon>Gammaproteobacteria</taxon>
        <taxon>Nevskiales</taxon>
        <taxon>Nevskiaceae</taxon>
        <taxon>Solimonas</taxon>
    </lineage>
</organism>